<dbReference type="PANTHER" id="PTHR31793">
    <property type="entry name" value="4-HYDROXYBENZOYL-COA THIOESTERASE FAMILY MEMBER"/>
    <property type="match status" value="1"/>
</dbReference>
<accession>A0A317DZL9</accession>
<dbReference type="OrthoDB" id="9803287at2"/>
<reference evidence="1 2" key="1">
    <citation type="submission" date="2018-05" db="EMBL/GenBank/DDBJ databases">
        <title>Zavarzinia sp. HR-AS.</title>
        <authorList>
            <person name="Lee Y."/>
            <person name="Jeon C.O."/>
        </authorList>
    </citation>
    <scope>NUCLEOTIDE SEQUENCE [LARGE SCALE GENOMIC DNA]</scope>
    <source>
        <strain evidence="1 2">HR-AS</strain>
    </source>
</reference>
<name>A0A317DZL9_9PROT</name>
<dbReference type="Pfam" id="PF13279">
    <property type="entry name" value="4HBT_2"/>
    <property type="match status" value="1"/>
</dbReference>
<dbReference type="InterPro" id="IPR050563">
    <property type="entry name" value="4-hydroxybenzoyl-CoA_TE"/>
</dbReference>
<sequence length="161" mass="18118">MFTEAPLDCGRATVLPEWVDYNGHMNVGYYVLAIDQALDRSFDRFDCGKSYVERTNRSFFVLETHVRYLREVTVGAPLAFSFQLIGHDAKRLHYFIEMRHAEEGFLSATSEQIALHVDLGTRRTEVMPDHLQALFADMAAAHAALPAPEGLGRVMGLGRKS</sequence>
<dbReference type="GO" id="GO:0047617">
    <property type="term" value="F:fatty acyl-CoA hydrolase activity"/>
    <property type="evidence" value="ECO:0007669"/>
    <property type="project" value="TreeGrafter"/>
</dbReference>
<dbReference type="PANTHER" id="PTHR31793:SF2">
    <property type="entry name" value="BLR1345 PROTEIN"/>
    <property type="match status" value="1"/>
</dbReference>
<dbReference type="EMBL" id="QGLE01000014">
    <property type="protein sequence ID" value="PWR18513.1"/>
    <property type="molecule type" value="Genomic_DNA"/>
</dbReference>
<organism evidence="1 2">
    <name type="scientific">Zavarzinia aquatilis</name>
    <dbReference type="NCBI Taxonomy" id="2211142"/>
    <lineage>
        <taxon>Bacteria</taxon>
        <taxon>Pseudomonadati</taxon>
        <taxon>Pseudomonadota</taxon>
        <taxon>Alphaproteobacteria</taxon>
        <taxon>Rhodospirillales</taxon>
        <taxon>Zavarziniaceae</taxon>
        <taxon>Zavarzinia</taxon>
    </lineage>
</organism>
<dbReference type="Proteomes" id="UP000245461">
    <property type="component" value="Unassembled WGS sequence"/>
</dbReference>
<protein>
    <submittedName>
        <fullName evidence="1">Thioesterase-like protein</fullName>
    </submittedName>
</protein>
<dbReference type="AlphaFoldDB" id="A0A317DZL9"/>
<proteinExistence type="predicted"/>
<dbReference type="InterPro" id="IPR029069">
    <property type="entry name" value="HotDog_dom_sf"/>
</dbReference>
<evidence type="ECO:0000313" key="1">
    <source>
        <dbReference type="EMBL" id="PWR18513.1"/>
    </source>
</evidence>
<dbReference type="RefSeq" id="WP_109907761.1">
    <property type="nucleotide sequence ID" value="NZ_QGLE01000014.1"/>
</dbReference>
<dbReference type="CDD" id="cd00586">
    <property type="entry name" value="4HBT"/>
    <property type="match status" value="1"/>
</dbReference>
<comment type="caution">
    <text evidence="1">The sequence shown here is derived from an EMBL/GenBank/DDBJ whole genome shotgun (WGS) entry which is preliminary data.</text>
</comment>
<evidence type="ECO:0000313" key="2">
    <source>
        <dbReference type="Proteomes" id="UP000245461"/>
    </source>
</evidence>
<dbReference type="SUPFAM" id="SSF54637">
    <property type="entry name" value="Thioesterase/thiol ester dehydrase-isomerase"/>
    <property type="match status" value="1"/>
</dbReference>
<gene>
    <name evidence="1" type="ORF">DKG74_19035</name>
</gene>
<dbReference type="Gene3D" id="3.10.129.10">
    <property type="entry name" value="Hotdog Thioesterase"/>
    <property type="match status" value="1"/>
</dbReference>
<keyword evidence="2" id="KW-1185">Reference proteome</keyword>